<dbReference type="Gene3D" id="3.90.1150.130">
    <property type="match status" value="1"/>
</dbReference>
<dbReference type="Gene3D" id="3.40.640.10">
    <property type="entry name" value="Type I PLP-dependent aspartate aminotransferase-like (Major domain)"/>
    <property type="match status" value="1"/>
</dbReference>
<dbReference type="Pfam" id="PF00266">
    <property type="entry name" value="Aminotran_5"/>
    <property type="match status" value="1"/>
</dbReference>
<evidence type="ECO:0000313" key="4">
    <source>
        <dbReference type="EMBL" id="TCV83650.1"/>
    </source>
</evidence>
<proteinExistence type="predicted"/>
<evidence type="ECO:0000259" key="2">
    <source>
        <dbReference type="Pfam" id="PF00266"/>
    </source>
</evidence>
<dbReference type="SUPFAM" id="SSF53383">
    <property type="entry name" value="PLP-dependent transferases"/>
    <property type="match status" value="1"/>
</dbReference>
<dbReference type="AlphaFoldDB" id="A0A4R3XWP9"/>
<dbReference type="InterPro" id="IPR006235">
    <property type="entry name" value="OAc-hSer/O-AcSer_sulfhydrylase"/>
</dbReference>
<gene>
    <name evidence="4" type="ORF">EDC16_11416</name>
    <name evidence="5" type="ORF">FHQ21_07250</name>
</gene>
<keyword evidence="7" id="KW-1185">Reference proteome</keyword>
<dbReference type="InterPro" id="IPR054718">
    <property type="entry name" value="YhfS-like_C"/>
</dbReference>
<dbReference type="Proteomes" id="UP000294619">
    <property type="component" value="Unassembled WGS sequence"/>
</dbReference>
<dbReference type="GO" id="GO:0004124">
    <property type="term" value="F:cysteine synthase activity"/>
    <property type="evidence" value="ECO:0007669"/>
    <property type="project" value="TreeGrafter"/>
</dbReference>
<sequence length="364" mass="39923">MTVYPLDSLSITEATQKQFALVDAISHYFIDGEFLCGGDLGLKCGFNQPAITRKVEQVLARFFHSEDAVLVHGAGSGAIREGLAALLRCGDSVLVHQAPIYPTTQTTFEQMGLAVLRADFNQLTALEQALQQQRPHAVLIQHTRQQPQDRYRLADIIHCCNQHQIATLIDDNYAVLKVAAIGCELGATLSTFSTFKLFGPEGIGVVLGKQTEIEKIRRNHYSGGSQVQGHQALAVLRGMTVAPVMHAVQAQVNQELVERLNSAEFPMVKSAFLINAQSKVLIVEFYAEIAAALLQQAPKFGALPYPVGAESKYEIPPLFYQISGTFRHADPGLEKRMIRINPNRAGANTVLRILQQSYAAATEQ</sequence>
<dbReference type="InterPro" id="IPR015421">
    <property type="entry name" value="PyrdxlP-dep_Trfase_major"/>
</dbReference>
<feature type="domain" description="YhfS-like C-terminal" evidence="3">
    <location>
        <begin position="255"/>
        <end position="354"/>
    </location>
</feature>
<dbReference type="Pfam" id="PF22475">
    <property type="entry name" value="YhfS-like_C"/>
    <property type="match status" value="1"/>
</dbReference>
<dbReference type="PANTHER" id="PTHR43797">
    <property type="entry name" value="HOMOCYSTEINE/CYSTEINE SYNTHASE"/>
    <property type="match status" value="1"/>
</dbReference>
<keyword evidence="4" id="KW-0808">Transferase</keyword>
<name>A0A4R3XWP9_9PAST</name>
<dbReference type="EMBL" id="VDGV01000057">
    <property type="protein sequence ID" value="TNG91572.1"/>
    <property type="molecule type" value="Genomic_DNA"/>
</dbReference>
<organism evidence="4 6">
    <name type="scientific">Testudinibacter aquarius</name>
    <dbReference type="NCBI Taxonomy" id="1524974"/>
    <lineage>
        <taxon>Bacteria</taxon>
        <taxon>Pseudomonadati</taxon>
        <taxon>Pseudomonadota</taxon>
        <taxon>Gammaproteobacteria</taxon>
        <taxon>Pasteurellales</taxon>
        <taxon>Pasteurellaceae</taxon>
        <taxon>Testudinibacter</taxon>
    </lineage>
</organism>
<dbReference type="InterPro" id="IPR015424">
    <property type="entry name" value="PyrdxlP-dep_Trfase"/>
</dbReference>
<accession>A0A4R3XWP9</accession>
<protein>
    <submittedName>
        <fullName evidence="4">Aminotransferase class V</fullName>
    </submittedName>
    <submittedName>
        <fullName evidence="5">Cysteine desulfurase</fullName>
    </submittedName>
</protein>
<dbReference type="GO" id="GO:0006535">
    <property type="term" value="P:cysteine biosynthetic process from serine"/>
    <property type="evidence" value="ECO:0007669"/>
    <property type="project" value="TreeGrafter"/>
</dbReference>
<dbReference type="GO" id="GO:0003961">
    <property type="term" value="F:O-acetylhomoserine aminocarboxypropyltransferase activity"/>
    <property type="evidence" value="ECO:0007669"/>
    <property type="project" value="TreeGrafter"/>
</dbReference>
<evidence type="ECO:0000256" key="1">
    <source>
        <dbReference type="ARBA" id="ARBA00022898"/>
    </source>
</evidence>
<dbReference type="Proteomes" id="UP000305526">
    <property type="component" value="Unassembled WGS sequence"/>
</dbReference>
<comment type="caution">
    <text evidence="4">The sequence shown here is derived from an EMBL/GenBank/DDBJ whole genome shotgun (WGS) entry which is preliminary data.</text>
</comment>
<evidence type="ECO:0000313" key="6">
    <source>
        <dbReference type="Proteomes" id="UP000294619"/>
    </source>
</evidence>
<keyword evidence="1" id="KW-0663">Pyridoxal phosphate</keyword>
<reference evidence="4 6" key="1">
    <citation type="submission" date="2019-03" db="EMBL/GenBank/DDBJ databases">
        <title>Genomic Encyclopedia of Type Strains, Phase IV (KMG-IV): sequencing the most valuable type-strain genomes for metagenomic binning, comparative biology and taxonomic classification.</title>
        <authorList>
            <person name="Goeker M."/>
        </authorList>
    </citation>
    <scope>NUCLEOTIDE SEQUENCE [LARGE SCALE GENOMIC DNA]</scope>
    <source>
        <strain evidence="4 6">DSM 28140</strain>
    </source>
</reference>
<evidence type="ECO:0000313" key="7">
    <source>
        <dbReference type="Proteomes" id="UP000305526"/>
    </source>
</evidence>
<dbReference type="GO" id="GO:0071269">
    <property type="term" value="P:L-homocysteine biosynthetic process"/>
    <property type="evidence" value="ECO:0007669"/>
    <property type="project" value="TreeGrafter"/>
</dbReference>
<dbReference type="InterPro" id="IPR000192">
    <property type="entry name" value="Aminotrans_V_dom"/>
</dbReference>
<keyword evidence="4" id="KW-0032">Aminotransferase</keyword>
<evidence type="ECO:0000259" key="3">
    <source>
        <dbReference type="Pfam" id="PF22475"/>
    </source>
</evidence>
<dbReference type="PANTHER" id="PTHR43797:SF2">
    <property type="entry name" value="HOMOCYSTEINE_CYSTEINE SYNTHASE"/>
    <property type="match status" value="1"/>
</dbReference>
<dbReference type="RefSeq" id="WP_132968029.1">
    <property type="nucleotide sequence ID" value="NZ_LEKL01000027.1"/>
</dbReference>
<dbReference type="EMBL" id="SMCP01000014">
    <property type="protein sequence ID" value="TCV83650.1"/>
    <property type="molecule type" value="Genomic_DNA"/>
</dbReference>
<dbReference type="GO" id="GO:0005737">
    <property type="term" value="C:cytoplasm"/>
    <property type="evidence" value="ECO:0007669"/>
    <property type="project" value="TreeGrafter"/>
</dbReference>
<dbReference type="GO" id="GO:0008483">
    <property type="term" value="F:transaminase activity"/>
    <property type="evidence" value="ECO:0007669"/>
    <property type="project" value="UniProtKB-KW"/>
</dbReference>
<reference evidence="5 7" key="2">
    <citation type="submission" date="2019-05" db="EMBL/GenBank/DDBJ databases">
        <title>Pasteurellaceae isolates from reptiles.</title>
        <authorList>
            <person name="Bojesen A.M."/>
            <person name="Lund E."/>
        </authorList>
    </citation>
    <scope>NUCLEOTIDE SEQUENCE [LARGE SCALE GENOMIC DNA]</scope>
    <source>
        <strain evidence="5 7">ELNT2x</strain>
    </source>
</reference>
<evidence type="ECO:0000313" key="5">
    <source>
        <dbReference type="EMBL" id="TNG91572.1"/>
    </source>
</evidence>
<feature type="domain" description="Aminotransferase class V" evidence="2">
    <location>
        <begin position="15"/>
        <end position="224"/>
    </location>
</feature>